<evidence type="ECO:0000313" key="1">
    <source>
        <dbReference type="EMBL" id="KAK7352732.1"/>
    </source>
</evidence>
<sequence length="104" mass="11164">MLGCSECVIYQVANCPGFLSRGLSMMHKQMSGVLTWQQIAAACFAATTSDGKQSIVERKVPEKMMLISNSDACFGELSNQTVADDNAIVSLNVNIIGAALLKYN</sequence>
<proteinExistence type="predicted"/>
<accession>A0AAN9MIU6</accession>
<organism evidence="1 2">
    <name type="scientific">Phaseolus coccineus</name>
    <name type="common">Scarlet runner bean</name>
    <name type="synonym">Phaseolus multiflorus</name>
    <dbReference type="NCBI Taxonomy" id="3886"/>
    <lineage>
        <taxon>Eukaryota</taxon>
        <taxon>Viridiplantae</taxon>
        <taxon>Streptophyta</taxon>
        <taxon>Embryophyta</taxon>
        <taxon>Tracheophyta</taxon>
        <taxon>Spermatophyta</taxon>
        <taxon>Magnoliopsida</taxon>
        <taxon>eudicotyledons</taxon>
        <taxon>Gunneridae</taxon>
        <taxon>Pentapetalae</taxon>
        <taxon>rosids</taxon>
        <taxon>fabids</taxon>
        <taxon>Fabales</taxon>
        <taxon>Fabaceae</taxon>
        <taxon>Papilionoideae</taxon>
        <taxon>50 kb inversion clade</taxon>
        <taxon>NPAAA clade</taxon>
        <taxon>indigoferoid/millettioid clade</taxon>
        <taxon>Phaseoleae</taxon>
        <taxon>Phaseolus</taxon>
    </lineage>
</organism>
<dbReference type="AlphaFoldDB" id="A0AAN9MIU6"/>
<evidence type="ECO:0000313" key="2">
    <source>
        <dbReference type="Proteomes" id="UP001374584"/>
    </source>
</evidence>
<dbReference type="EMBL" id="JAYMYR010000007">
    <property type="protein sequence ID" value="KAK7352732.1"/>
    <property type="molecule type" value="Genomic_DNA"/>
</dbReference>
<reference evidence="1 2" key="1">
    <citation type="submission" date="2024-01" db="EMBL/GenBank/DDBJ databases">
        <title>The genomes of 5 underutilized Papilionoideae crops provide insights into root nodulation and disease resistanc.</title>
        <authorList>
            <person name="Jiang F."/>
        </authorList>
    </citation>
    <scope>NUCLEOTIDE SEQUENCE [LARGE SCALE GENOMIC DNA]</scope>
    <source>
        <strain evidence="1">JINMINGXINNONG_FW02</strain>
        <tissue evidence="1">Leaves</tissue>
    </source>
</reference>
<dbReference type="Proteomes" id="UP001374584">
    <property type="component" value="Unassembled WGS sequence"/>
</dbReference>
<gene>
    <name evidence="1" type="ORF">VNO80_18160</name>
</gene>
<name>A0AAN9MIU6_PHACN</name>
<keyword evidence="2" id="KW-1185">Reference proteome</keyword>
<protein>
    <submittedName>
        <fullName evidence="1">Uncharacterized protein</fullName>
    </submittedName>
</protein>
<comment type="caution">
    <text evidence="1">The sequence shown here is derived from an EMBL/GenBank/DDBJ whole genome shotgun (WGS) entry which is preliminary data.</text>
</comment>